<keyword evidence="2" id="KW-1185">Reference proteome</keyword>
<reference evidence="1" key="3">
    <citation type="submission" date="2023-05" db="EMBL/GenBank/DDBJ databases">
        <authorList>
            <person name="Smith C.H."/>
        </authorList>
    </citation>
    <scope>NUCLEOTIDE SEQUENCE</scope>
    <source>
        <strain evidence="1">CHS0354</strain>
        <tissue evidence="1">Mantle</tissue>
    </source>
</reference>
<name>A0AAE0RVU2_9BIVA</name>
<dbReference type="Proteomes" id="UP001195483">
    <property type="component" value="Unassembled WGS sequence"/>
</dbReference>
<accession>A0AAE0RVU2</accession>
<protein>
    <submittedName>
        <fullName evidence="1">Uncharacterized protein</fullName>
    </submittedName>
</protein>
<sequence>MGFEDQRSEEFLNVKTERAEFFKQGNSKLRIPVELTKRMKNYAFRYRRGCPMMNPMCPCPTYENGCFVCKCLTGSNTGASTLFGGGFQPGVMPGGQSGRRLACFQNRKVVVRIFDTVIRYCHPTVLSGEVESKSNNSMGEQLLRK</sequence>
<organism evidence="1 2">
    <name type="scientific">Potamilus streckersoni</name>
    <dbReference type="NCBI Taxonomy" id="2493646"/>
    <lineage>
        <taxon>Eukaryota</taxon>
        <taxon>Metazoa</taxon>
        <taxon>Spiralia</taxon>
        <taxon>Lophotrochozoa</taxon>
        <taxon>Mollusca</taxon>
        <taxon>Bivalvia</taxon>
        <taxon>Autobranchia</taxon>
        <taxon>Heteroconchia</taxon>
        <taxon>Palaeoheterodonta</taxon>
        <taxon>Unionida</taxon>
        <taxon>Unionoidea</taxon>
        <taxon>Unionidae</taxon>
        <taxon>Ambleminae</taxon>
        <taxon>Lampsilini</taxon>
        <taxon>Potamilus</taxon>
    </lineage>
</organism>
<reference evidence="1" key="1">
    <citation type="journal article" date="2021" name="Genome Biol. Evol.">
        <title>A High-Quality Reference Genome for a Parasitic Bivalve with Doubly Uniparental Inheritance (Bivalvia: Unionida).</title>
        <authorList>
            <person name="Smith C.H."/>
        </authorList>
    </citation>
    <scope>NUCLEOTIDE SEQUENCE</scope>
    <source>
        <strain evidence="1">CHS0354</strain>
    </source>
</reference>
<proteinExistence type="predicted"/>
<evidence type="ECO:0000313" key="2">
    <source>
        <dbReference type="Proteomes" id="UP001195483"/>
    </source>
</evidence>
<dbReference type="EMBL" id="JAEAOA010000612">
    <property type="protein sequence ID" value="KAK3580541.1"/>
    <property type="molecule type" value="Genomic_DNA"/>
</dbReference>
<gene>
    <name evidence="1" type="ORF">CHS0354_009497</name>
</gene>
<comment type="caution">
    <text evidence="1">The sequence shown here is derived from an EMBL/GenBank/DDBJ whole genome shotgun (WGS) entry which is preliminary data.</text>
</comment>
<dbReference type="AlphaFoldDB" id="A0AAE0RVU2"/>
<reference evidence="1" key="2">
    <citation type="journal article" date="2021" name="Genome Biol. Evol.">
        <title>Developing a high-quality reference genome for a parasitic bivalve with doubly uniparental inheritance (Bivalvia: Unionida).</title>
        <authorList>
            <person name="Smith C.H."/>
        </authorList>
    </citation>
    <scope>NUCLEOTIDE SEQUENCE</scope>
    <source>
        <strain evidence="1">CHS0354</strain>
        <tissue evidence="1">Mantle</tissue>
    </source>
</reference>
<evidence type="ECO:0000313" key="1">
    <source>
        <dbReference type="EMBL" id="KAK3580541.1"/>
    </source>
</evidence>